<evidence type="ECO:0008006" key="6">
    <source>
        <dbReference type="Google" id="ProtNLM"/>
    </source>
</evidence>
<dbReference type="GO" id="GO:0005576">
    <property type="term" value="C:extracellular region"/>
    <property type="evidence" value="ECO:0007669"/>
    <property type="project" value="TreeGrafter"/>
</dbReference>
<gene>
    <name evidence="4" type="ORF">PUMCH_000032</name>
</gene>
<dbReference type="GO" id="GO:0009986">
    <property type="term" value="C:cell surface"/>
    <property type="evidence" value="ECO:0007669"/>
    <property type="project" value="TreeGrafter"/>
</dbReference>
<keyword evidence="2" id="KW-0378">Hydrolase</keyword>
<sequence length="494" mass="55985">MTDQISSFPSADDAVTLPITSRQIFRARQNLGVNLGGVFVREKWIFHLTFPGNTLFELEAVAKSVNDVGVDQTRRAMEKYWKDYISNDDWKWMQGQGVTGVRIPLGYWNIGGGKFVSGTKFESFSEIYRNSWNILKSHYIEPAAGHNIAICVDIHALPGGANGDASSGEKNGGSADFWSNQQYQDLMVQAMRFVAQDLLSYDNISSILLANEAVSMGSIDPETNYYVRAIKAIREIDTSIPIVISDAWSANQYVKWVQQQQGENNCAGLIIDEHCYRCFSQSDLAKSADQITNDLQSDLLSGLDNNGRGVDIMIGEWTCVLDGQTWARTGLDPNDYGSSRRAAYVAKFAQTQMGLFLQRAPASIYFWTYKFESGNGGEWDFKQQLNKSFTFPSVSVPTAGYFDVLFNQHYQAHVDYWHKANPNENYEHYRYEDGFKAAWNDYETFAKAGSRVGRTQAIKSARYRQHLKSRGVLRFLWEWDHGYNQALSEVTKYI</sequence>
<organism evidence="4 5">
    <name type="scientific">Australozyma saopauloensis</name>
    <dbReference type="NCBI Taxonomy" id="291208"/>
    <lineage>
        <taxon>Eukaryota</taxon>
        <taxon>Fungi</taxon>
        <taxon>Dikarya</taxon>
        <taxon>Ascomycota</taxon>
        <taxon>Saccharomycotina</taxon>
        <taxon>Pichiomycetes</taxon>
        <taxon>Metschnikowiaceae</taxon>
        <taxon>Australozyma</taxon>
    </lineage>
</organism>
<protein>
    <recommendedName>
        <fullName evidence="6">Glycoside hydrolase family 5 domain-containing protein</fullName>
    </recommendedName>
</protein>
<dbReference type="SUPFAM" id="SSF51445">
    <property type="entry name" value="(Trans)glycosidases"/>
    <property type="match status" value="1"/>
</dbReference>
<evidence type="ECO:0000256" key="1">
    <source>
        <dbReference type="ARBA" id="ARBA00005641"/>
    </source>
</evidence>
<keyword evidence="5" id="KW-1185">Reference proteome</keyword>
<evidence type="ECO:0000313" key="5">
    <source>
        <dbReference type="Proteomes" id="UP001338582"/>
    </source>
</evidence>
<dbReference type="Proteomes" id="UP001338582">
    <property type="component" value="Chromosome 1"/>
</dbReference>
<dbReference type="GO" id="GO:0009251">
    <property type="term" value="P:glucan catabolic process"/>
    <property type="evidence" value="ECO:0007669"/>
    <property type="project" value="TreeGrafter"/>
</dbReference>
<name>A0AAX4H2P9_9ASCO</name>
<proteinExistence type="inferred from homology"/>
<accession>A0AAX4H2P9</accession>
<evidence type="ECO:0000256" key="3">
    <source>
        <dbReference type="ARBA" id="ARBA00023295"/>
    </source>
</evidence>
<evidence type="ECO:0000256" key="2">
    <source>
        <dbReference type="ARBA" id="ARBA00022801"/>
    </source>
</evidence>
<dbReference type="GeneID" id="88171101"/>
<dbReference type="EMBL" id="CP138894">
    <property type="protein sequence ID" value="WPK22816.1"/>
    <property type="molecule type" value="Genomic_DNA"/>
</dbReference>
<keyword evidence="3" id="KW-0326">Glycosidase</keyword>
<dbReference type="InterPro" id="IPR050386">
    <property type="entry name" value="Glycosyl_hydrolase_5"/>
</dbReference>
<dbReference type="GO" id="GO:0046557">
    <property type="term" value="F:glucan endo-1,6-beta-glucosidase activity"/>
    <property type="evidence" value="ECO:0007669"/>
    <property type="project" value="TreeGrafter"/>
</dbReference>
<dbReference type="AlphaFoldDB" id="A0AAX4H2P9"/>
<dbReference type="RefSeq" id="XP_062875203.1">
    <property type="nucleotide sequence ID" value="XM_063019133.1"/>
</dbReference>
<dbReference type="KEGG" id="asau:88171101"/>
<dbReference type="Gene3D" id="3.20.20.80">
    <property type="entry name" value="Glycosidases"/>
    <property type="match status" value="1"/>
</dbReference>
<dbReference type="InterPro" id="IPR017853">
    <property type="entry name" value="GH"/>
</dbReference>
<comment type="similarity">
    <text evidence="1">Belongs to the glycosyl hydrolase 5 (cellulase A) family.</text>
</comment>
<reference evidence="4 5" key="1">
    <citation type="submission" date="2023-10" db="EMBL/GenBank/DDBJ databases">
        <title>Draft Genome Sequence of Candida saopaulonensis from a very Premature Infant with Sepsis.</title>
        <authorList>
            <person name="Ning Y."/>
            <person name="Dai R."/>
            <person name="Xiao M."/>
            <person name="Xu Y."/>
            <person name="Yan Q."/>
            <person name="Zhang L."/>
        </authorList>
    </citation>
    <scope>NUCLEOTIDE SEQUENCE [LARGE SCALE GENOMIC DNA]</scope>
    <source>
        <strain evidence="4 5">19XY460</strain>
    </source>
</reference>
<evidence type="ECO:0000313" key="4">
    <source>
        <dbReference type="EMBL" id="WPK22816.1"/>
    </source>
</evidence>
<dbReference type="PANTHER" id="PTHR31297">
    <property type="entry name" value="GLUCAN ENDO-1,6-BETA-GLUCOSIDASE B"/>
    <property type="match status" value="1"/>
</dbReference>
<dbReference type="PANTHER" id="PTHR31297:SF43">
    <property type="entry name" value="GLUCAN 1,3-BETA-GLUCOSIDASE 3"/>
    <property type="match status" value="1"/>
</dbReference>